<dbReference type="InterPro" id="IPR037950">
    <property type="entry name" value="PgdA-like"/>
</dbReference>
<evidence type="ECO:0000313" key="2">
    <source>
        <dbReference type="EMBL" id="NYJ25934.1"/>
    </source>
</evidence>
<dbReference type="Proteomes" id="UP000578352">
    <property type="component" value="Unassembled WGS sequence"/>
</dbReference>
<gene>
    <name evidence="2" type="ORF">HNR13_004221</name>
</gene>
<dbReference type="EMBL" id="JACCFL010000001">
    <property type="protein sequence ID" value="NYJ25934.1"/>
    <property type="molecule type" value="Genomic_DNA"/>
</dbReference>
<accession>A0A853D3G8</accession>
<dbReference type="SUPFAM" id="SSF88713">
    <property type="entry name" value="Glycoside hydrolase/deacetylase"/>
    <property type="match status" value="1"/>
</dbReference>
<name>A0A853D3G8_9MICO</name>
<dbReference type="InterPro" id="IPR011330">
    <property type="entry name" value="Glyco_hydro/deAcase_b/a-brl"/>
</dbReference>
<dbReference type="GO" id="GO:0005975">
    <property type="term" value="P:carbohydrate metabolic process"/>
    <property type="evidence" value="ECO:0007669"/>
    <property type="project" value="InterPro"/>
</dbReference>
<dbReference type="Gene3D" id="3.20.20.370">
    <property type="entry name" value="Glycoside hydrolase/deacetylase"/>
    <property type="match status" value="1"/>
</dbReference>
<dbReference type="AlphaFoldDB" id="A0A853D3G8"/>
<dbReference type="PANTHER" id="PTHR47561:SF1">
    <property type="entry name" value="POLYSACCHARIDE DEACETYLASE FAMILY PROTEIN (AFU_ORTHOLOGUE AFUA_6G05030)"/>
    <property type="match status" value="1"/>
</dbReference>
<evidence type="ECO:0000313" key="3">
    <source>
        <dbReference type="Proteomes" id="UP000578352"/>
    </source>
</evidence>
<dbReference type="InterPro" id="IPR002509">
    <property type="entry name" value="NODB_dom"/>
</dbReference>
<evidence type="ECO:0000259" key="1">
    <source>
        <dbReference type="PROSITE" id="PS51677"/>
    </source>
</evidence>
<dbReference type="RefSeq" id="WP_179608901.1">
    <property type="nucleotide sequence ID" value="NZ_BAABEH010000001.1"/>
</dbReference>
<dbReference type="GO" id="GO:0016810">
    <property type="term" value="F:hydrolase activity, acting on carbon-nitrogen (but not peptide) bonds"/>
    <property type="evidence" value="ECO:0007669"/>
    <property type="project" value="InterPro"/>
</dbReference>
<proteinExistence type="predicted"/>
<feature type="domain" description="NodB homology" evidence="1">
    <location>
        <begin position="58"/>
        <end position="295"/>
    </location>
</feature>
<protein>
    <submittedName>
        <fullName evidence="2">Peptidoglycan/xylan/chitin deacetylase (PgdA/CDA1 family)</fullName>
    </submittedName>
</protein>
<sequence length="295" mass="33834">MEPWQWPEEQWRGHVEHVRAGRELAAPGASRWPDQADVAVLLSFDSDHETLALRDGETSPGRMAQGEFGARVAVPRVLDLLDRHGVPATFFMPAVCASLRPDEAPSYVARGHEVGLHGWIHERNTLLSAEDESELVERSARVFEEQLGFRPTGIRTPSWDFSPHTLSIIREHGFEYDSSLMADTEPYELLERGERTGVVEIPVEWIRDDAPYLTMDRFSGLRPQISPREVLRIWTDEFDRAREQRGLFQLTLHPHVIGHRSRLWIVDELLAHIRRFDDVWVGTHGALARHVRAQL</sequence>
<dbReference type="PROSITE" id="PS51677">
    <property type="entry name" value="NODB"/>
    <property type="match status" value="1"/>
</dbReference>
<reference evidence="2 3" key="1">
    <citation type="submission" date="2020-07" db="EMBL/GenBank/DDBJ databases">
        <title>Sequencing the genomes of 1000 actinobacteria strains.</title>
        <authorList>
            <person name="Klenk H.-P."/>
        </authorList>
    </citation>
    <scope>NUCLEOTIDE SEQUENCE [LARGE SCALE GENOMIC DNA]</scope>
    <source>
        <strain evidence="2 3">DSM 15165</strain>
    </source>
</reference>
<organism evidence="2 3">
    <name type="scientific">Leifsonia shinshuensis</name>
    <dbReference type="NCBI Taxonomy" id="150026"/>
    <lineage>
        <taxon>Bacteria</taxon>
        <taxon>Bacillati</taxon>
        <taxon>Actinomycetota</taxon>
        <taxon>Actinomycetes</taxon>
        <taxon>Micrococcales</taxon>
        <taxon>Microbacteriaceae</taxon>
        <taxon>Leifsonia</taxon>
    </lineage>
</organism>
<dbReference type="Pfam" id="PF01522">
    <property type="entry name" value="Polysacc_deac_1"/>
    <property type="match status" value="1"/>
</dbReference>
<comment type="caution">
    <text evidence="2">The sequence shown here is derived from an EMBL/GenBank/DDBJ whole genome shotgun (WGS) entry which is preliminary data.</text>
</comment>
<dbReference type="CDD" id="cd10938">
    <property type="entry name" value="CE4_HpPgdA_like"/>
    <property type="match status" value="1"/>
</dbReference>
<dbReference type="PANTHER" id="PTHR47561">
    <property type="entry name" value="POLYSACCHARIDE DEACETYLASE FAMILY PROTEIN (AFU_ORTHOLOGUE AFUA_6G05030)"/>
    <property type="match status" value="1"/>
</dbReference>